<dbReference type="EMBL" id="LRRQ01000027">
    <property type="protein sequence ID" value="OAM91425.1"/>
    <property type="molecule type" value="Genomic_DNA"/>
</dbReference>
<feature type="compositionally biased region" description="Low complexity" evidence="1">
    <location>
        <begin position="517"/>
        <end position="531"/>
    </location>
</feature>
<organism evidence="2 3">
    <name type="scientific">Termitidicoccus mucosus</name>
    <dbReference type="NCBI Taxonomy" id="1184151"/>
    <lineage>
        <taxon>Bacteria</taxon>
        <taxon>Pseudomonadati</taxon>
        <taxon>Verrucomicrobiota</taxon>
        <taxon>Opitutia</taxon>
        <taxon>Opitutales</taxon>
        <taxon>Opitutaceae</taxon>
        <taxon>Termitidicoccus</taxon>
    </lineage>
</organism>
<sequence length="562" mass="62353">MATATANTTKWLPRETIAGLSKAIHGYNSAIHGNKPVPAEIASLVAQLTKDGHLVATPKGNLNLTPETYALARMTRGQDARSLLAYTRRGNELFGHTPESKTPKFDTPDYLAAMESLAKARAGGFDALSEEQKQHVRISPEEVFVYTNIYNREGRRINTVEYSADIDPETQKPVNAKPRTEKNPNAGIVELNPSIGKSIQTVLQNYADYGVNADKIEVQFQQQLKKIETAQKLFDLNNEALVDKHARPAAKEKPQPKPQEQARERRLPLNNTIIQNLTAAILDWNYSVHPNVANQKKLTEERENKILAMKDDGYLADGQFGNMVLAEGIRQAVLLFSRTNFDAQKLRDAEFQGNQIFARARGLTYEPPKYKPEFSIDDYKAAIPALKQARELGFDTLSDAQKRYVHLAEETRAKQVVVKTDDDTFVRTPAYAADGEGIREPNPNAGLPELHPSLLASLNAKFRREQIHLQPGAELKSTHAKIEEAEKVVALIQEVRQVNSEGLPSYQEPAQSEIGADPEQPATAPEQAPDTGEPELNADTEYDRHEDGYAGSPADEHDLASV</sequence>
<evidence type="ECO:0000313" key="2">
    <source>
        <dbReference type="EMBL" id="OAM91425.1"/>
    </source>
</evidence>
<protein>
    <submittedName>
        <fullName evidence="2">Uncharacterized protein</fullName>
    </submittedName>
</protein>
<proteinExistence type="predicted"/>
<dbReference type="STRING" id="1184151.AW736_02915"/>
<feature type="compositionally biased region" description="Basic and acidic residues" evidence="1">
    <location>
        <begin position="541"/>
        <end position="562"/>
    </location>
</feature>
<name>A0A178IQ71_9BACT</name>
<accession>A0A178IQ71</accession>
<evidence type="ECO:0000256" key="1">
    <source>
        <dbReference type="SAM" id="MobiDB-lite"/>
    </source>
</evidence>
<evidence type="ECO:0000313" key="3">
    <source>
        <dbReference type="Proteomes" id="UP000078486"/>
    </source>
</evidence>
<feature type="region of interest" description="Disordered" evidence="1">
    <location>
        <begin position="245"/>
        <end position="265"/>
    </location>
</feature>
<feature type="region of interest" description="Disordered" evidence="1">
    <location>
        <begin position="169"/>
        <end position="189"/>
    </location>
</feature>
<keyword evidence="3" id="KW-1185">Reference proteome</keyword>
<dbReference type="RefSeq" id="WP_068768778.1">
    <property type="nucleotide sequence ID" value="NZ_CP109796.1"/>
</dbReference>
<feature type="region of interest" description="Disordered" evidence="1">
    <location>
        <begin position="502"/>
        <end position="562"/>
    </location>
</feature>
<comment type="caution">
    <text evidence="2">The sequence shown here is derived from an EMBL/GenBank/DDBJ whole genome shotgun (WGS) entry which is preliminary data.</text>
</comment>
<dbReference type="AlphaFoldDB" id="A0A178IQ71"/>
<dbReference type="Proteomes" id="UP000078486">
    <property type="component" value="Unassembled WGS sequence"/>
</dbReference>
<reference evidence="2 3" key="1">
    <citation type="submission" date="2016-01" db="EMBL/GenBank/DDBJ databases">
        <title>High potential of lignocellulose degradation of a new Verrucomicrobia species.</title>
        <authorList>
            <person name="Wang Y."/>
            <person name="Shi Y."/>
            <person name="Qiu Z."/>
            <person name="Liu S."/>
            <person name="Yang H."/>
        </authorList>
    </citation>
    <scope>NUCLEOTIDE SEQUENCE [LARGE SCALE GENOMIC DNA]</scope>
    <source>
        <strain evidence="2 3">TSB47</strain>
    </source>
</reference>
<gene>
    <name evidence="2" type="ORF">AW736_02915</name>
</gene>